<dbReference type="GO" id="GO:0015935">
    <property type="term" value="C:small ribosomal subunit"/>
    <property type="evidence" value="ECO:0007669"/>
    <property type="project" value="TreeGrafter"/>
</dbReference>
<dbReference type="InterPro" id="IPR020592">
    <property type="entry name" value="Ribosomal_bS16_CS"/>
</dbReference>
<dbReference type="Gene3D" id="3.30.1320.10">
    <property type="match status" value="1"/>
</dbReference>
<dbReference type="GO" id="GO:0006412">
    <property type="term" value="P:translation"/>
    <property type="evidence" value="ECO:0007669"/>
    <property type="project" value="InterPro"/>
</dbReference>
<protein>
    <submittedName>
        <fullName evidence="4">Ribosomal protein S16</fullName>
    </submittedName>
</protein>
<proteinExistence type="inferred from homology"/>
<dbReference type="HAMAP" id="MF_00385">
    <property type="entry name" value="Ribosomal_bS16"/>
    <property type="match status" value="1"/>
</dbReference>
<dbReference type="GO" id="GO:0003735">
    <property type="term" value="F:structural constituent of ribosome"/>
    <property type="evidence" value="ECO:0007669"/>
    <property type="project" value="InterPro"/>
</dbReference>
<dbReference type="GO" id="GO:0005737">
    <property type="term" value="C:cytoplasm"/>
    <property type="evidence" value="ECO:0007669"/>
    <property type="project" value="UniProtKB-ARBA"/>
</dbReference>
<evidence type="ECO:0000256" key="3">
    <source>
        <dbReference type="ARBA" id="ARBA00023274"/>
    </source>
</evidence>
<accession>A0A7S6PUZ7</accession>
<comment type="similarity">
    <text evidence="1">Belongs to the bacterial ribosomal protein bS16 family.</text>
</comment>
<geneLocation type="plastid" evidence="4"/>
<dbReference type="PANTHER" id="PTHR12919:SF20">
    <property type="entry name" value="SMALL RIBOSOMAL SUBUNIT PROTEIN BS16M"/>
    <property type="match status" value="1"/>
</dbReference>
<evidence type="ECO:0000256" key="1">
    <source>
        <dbReference type="ARBA" id="ARBA00006668"/>
    </source>
</evidence>
<reference evidence="4" key="1">
    <citation type="journal article" date="2020" name="Front. Plant Sci.">
        <title>Comparative Plastid Genomics of Non-Photosynthetic Chrysophytes: Genome Reduction and Compaction.</title>
        <authorList>
            <person name="Kim J.I."/>
            <person name="Jeong M."/>
            <person name="Archibald J.M."/>
            <person name="Shin W."/>
        </authorList>
    </citation>
    <scope>NUCLEOTIDE SEQUENCE</scope>
    <source>
        <strain evidence="4">Jangsampo120217C5</strain>
    </source>
</reference>
<sequence>MLKIRLKRIGRKNRPCYKIVLMENLSKRDGKYIADLGFYDPIYKKISLENAAILHYINLGAQPTDTVRYIISKALSEQGN</sequence>
<dbReference type="InterPro" id="IPR023803">
    <property type="entry name" value="Ribosomal_bS16_dom_sf"/>
</dbReference>
<dbReference type="PROSITE" id="PS00732">
    <property type="entry name" value="RIBOSOMAL_S16"/>
    <property type="match status" value="1"/>
</dbReference>
<evidence type="ECO:0000256" key="2">
    <source>
        <dbReference type="ARBA" id="ARBA00022980"/>
    </source>
</evidence>
<evidence type="ECO:0000313" key="4">
    <source>
        <dbReference type="EMBL" id="QOU10593.1"/>
    </source>
</evidence>
<dbReference type="SUPFAM" id="SSF54565">
    <property type="entry name" value="Ribosomal protein S16"/>
    <property type="match status" value="1"/>
</dbReference>
<keyword evidence="3" id="KW-0687">Ribonucleoprotein</keyword>
<dbReference type="EMBL" id="MN935477">
    <property type="protein sequence ID" value="QOU10593.1"/>
    <property type="molecule type" value="Genomic_DNA"/>
</dbReference>
<keyword evidence="2 4" id="KW-0689">Ribosomal protein</keyword>
<dbReference type="PANTHER" id="PTHR12919">
    <property type="entry name" value="30S RIBOSOMAL PROTEIN S16"/>
    <property type="match status" value="1"/>
</dbReference>
<dbReference type="AlphaFoldDB" id="A0A7S6PUZ7"/>
<dbReference type="NCBIfam" id="TIGR00002">
    <property type="entry name" value="S16"/>
    <property type="match status" value="1"/>
</dbReference>
<dbReference type="InterPro" id="IPR000307">
    <property type="entry name" value="Ribosomal_bS16"/>
</dbReference>
<dbReference type="Pfam" id="PF00886">
    <property type="entry name" value="Ribosomal_S16"/>
    <property type="match status" value="1"/>
</dbReference>
<name>A0A7S6PUZ7_9STRA</name>
<gene>
    <name evidence="4" type="primary">rps16</name>
    <name evidence="4" type="ORF">PedoPt_p018</name>
</gene>
<keyword evidence="4" id="KW-0934">Plastid</keyword>
<organism evidence="4">
    <name type="scientific">Pedospumella sp. Jangsampo120217C5</name>
    <dbReference type="NCBI Taxonomy" id="2782409"/>
    <lineage>
        <taxon>Eukaryota</taxon>
        <taxon>Sar</taxon>
        <taxon>Stramenopiles</taxon>
        <taxon>Ochrophyta</taxon>
        <taxon>Chrysophyceae</taxon>
        <taxon>Chromulinales</taxon>
        <taxon>Chromulinaceae</taxon>
        <taxon>Pedospumella</taxon>
    </lineage>
</organism>